<evidence type="ECO:0000259" key="1">
    <source>
        <dbReference type="Pfam" id="PF20253"/>
    </source>
</evidence>
<evidence type="ECO:0000313" key="3">
    <source>
        <dbReference type="Proteomes" id="UP001310594"/>
    </source>
</evidence>
<comment type="caution">
    <text evidence="2">The sequence shown here is derived from an EMBL/GenBank/DDBJ whole genome shotgun (WGS) entry which is preliminary data.</text>
</comment>
<dbReference type="Proteomes" id="UP001310594">
    <property type="component" value="Unassembled WGS sequence"/>
</dbReference>
<organism evidence="2 3">
    <name type="scientific">Elasticomyces elasticus</name>
    <dbReference type="NCBI Taxonomy" id="574655"/>
    <lineage>
        <taxon>Eukaryota</taxon>
        <taxon>Fungi</taxon>
        <taxon>Dikarya</taxon>
        <taxon>Ascomycota</taxon>
        <taxon>Pezizomycotina</taxon>
        <taxon>Dothideomycetes</taxon>
        <taxon>Dothideomycetidae</taxon>
        <taxon>Mycosphaerellales</taxon>
        <taxon>Teratosphaeriaceae</taxon>
        <taxon>Elasticomyces</taxon>
    </lineage>
</organism>
<dbReference type="Pfam" id="PF20253">
    <property type="entry name" value="DUF6604"/>
    <property type="match status" value="1"/>
</dbReference>
<dbReference type="PANTHER" id="PTHR38795:SF1">
    <property type="entry name" value="DUF6604 DOMAIN-CONTAINING PROTEIN"/>
    <property type="match status" value="1"/>
</dbReference>
<reference evidence="2" key="1">
    <citation type="submission" date="2023-08" db="EMBL/GenBank/DDBJ databases">
        <title>Black Yeasts Isolated from many extreme environments.</title>
        <authorList>
            <person name="Coleine C."/>
            <person name="Stajich J.E."/>
            <person name="Selbmann L."/>
        </authorList>
    </citation>
    <scope>NUCLEOTIDE SEQUENCE</scope>
    <source>
        <strain evidence="2">CCFEE 5810</strain>
    </source>
</reference>
<feature type="domain" description="DUF6604" evidence="1">
    <location>
        <begin position="15"/>
        <end position="280"/>
    </location>
</feature>
<dbReference type="PANTHER" id="PTHR38795">
    <property type="entry name" value="DUF6604 DOMAIN-CONTAINING PROTEIN"/>
    <property type="match status" value="1"/>
</dbReference>
<gene>
    <name evidence="2" type="ORF">LTR97_005759</name>
</gene>
<proteinExistence type="predicted"/>
<dbReference type="AlphaFoldDB" id="A0AAN7W3T6"/>
<accession>A0AAN7W3T6</accession>
<evidence type="ECO:0000313" key="2">
    <source>
        <dbReference type="EMBL" id="KAK5699630.1"/>
    </source>
</evidence>
<sequence>MAPVPAPIVGRYKLHKAGTQKLAQWLGRTADGICDVRSITGNKKKSSKSFGGTTVKIRTRHFVVLAGAIAGASSPVAVPAYVLKLTEDVIEGRRYCANWYAAQPSKEGSDVNEQNNRHAHSITVLEEVLSLLSSCTIQYGPRGPPETTNSTASPESHGLSNLFALLEVEDPSMNALGIAPVPLSSSAAPDFASPSSATPSSVAPQLPAGADAEVTRFEYTEEDAGGLAFEVWCLMEDLHDLRVYIIDRWFEYGRGELSILAVGVVTNTGFGMMRRHVAEFSGAHPEVDDYSKLLDVCNVRMMTIGRLHLALPEGAGKGPERPNSDINPAALLCPTAATLLSDFCQLFMKKIAEEACRTAKGREAFAKIKASLRDFVATDTTGCCRDHRFGETLSRHVPRIAMQTGEECDVAADEFLRGLLGICRHTCGAVPIWMVVACQTYMDIYDILGDCIDVGATAFIRSSVESAVAVRQYEAARKEFEFEYLQPTWQKHFDSVTGNGLQFAKKMEAYRKLSAADRGAIPDATIASEPLPIEAIVELPVWPCEMTCTMKLADLVHGLTVCNDGLIVLALAHYYTAARRYGLVQVWEDMEMIIAQNSNFVIPTTDEADPHAMARHYRLALGVEASKVLRKSPADLPSDSHILKRAKRVDITPIIINTLLQYSTRNSGCSPDEVFELVLNDLAGMPNAEATAAEAKDAVSTRTFTPTQILEKLKQHFVASEISFFKTCVEIMAEIMNNLSGSGIPSRQAPPFYKVVDFLLREAADAVAMGRTLATTVISRYTGVLEKAITKARNLTQAARDKSSGHIPEQLRPTLPSLKHNKSRTRIVAESKGFKFDGPGRNAAVYVPVMDTGELLEDVGLVESRLHAWFDTCGEGSHALKASTEEIGGDVVRAIGMQRWNIAASLIYLAQDAELAI</sequence>
<dbReference type="InterPro" id="IPR046539">
    <property type="entry name" value="DUF6604"/>
</dbReference>
<name>A0AAN7W3T6_9PEZI</name>
<dbReference type="EMBL" id="JAVRQU010000008">
    <property type="protein sequence ID" value="KAK5699630.1"/>
    <property type="molecule type" value="Genomic_DNA"/>
</dbReference>
<protein>
    <recommendedName>
        <fullName evidence="1">DUF6604 domain-containing protein</fullName>
    </recommendedName>
</protein>